<dbReference type="AlphaFoldDB" id="A0A6A5WK81"/>
<protein>
    <submittedName>
        <fullName evidence="3">Class I glutamine amidotransferase-like protein</fullName>
    </submittedName>
</protein>
<gene>
    <name evidence="3" type="ORF">P154DRAFT_595000</name>
</gene>
<feature type="domain" description="DJ-1/PfpI" evidence="2">
    <location>
        <begin position="104"/>
        <end position="229"/>
    </location>
</feature>
<keyword evidence="3" id="KW-0808">Transferase</keyword>
<keyword evidence="3" id="KW-0315">Glutamine amidotransferase</keyword>
<dbReference type="Proteomes" id="UP000799779">
    <property type="component" value="Unassembled WGS sequence"/>
</dbReference>
<evidence type="ECO:0000313" key="4">
    <source>
        <dbReference type="Proteomes" id="UP000799779"/>
    </source>
</evidence>
<keyword evidence="1" id="KW-0732">Signal</keyword>
<dbReference type="Gene3D" id="3.40.50.880">
    <property type="match status" value="1"/>
</dbReference>
<dbReference type="InterPro" id="IPR002818">
    <property type="entry name" value="DJ-1/PfpI"/>
</dbReference>
<dbReference type="PANTHER" id="PTHR43130:SF15">
    <property type="entry name" value="THIJ_PFPI FAMILY PROTEIN (AFU_ORTHOLOGUE AFUA_5G14240)"/>
    <property type="match status" value="1"/>
</dbReference>
<dbReference type="InterPro" id="IPR052158">
    <property type="entry name" value="INH-QAR"/>
</dbReference>
<name>A0A6A5WK81_9PLEO</name>
<feature type="chain" id="PRO_5025666069" evidence="1">
    <location>
        <begin position="26"/>
        <end position="281"/>
    </location>
</feature>
<dbReference type="CDD" id="cd03139">
    <property type="entry name" value="GATase1_PfpI_2"/>
    <property type="match status" value="1"/>
</dbReference>
<dbReference type="EMBL" id="ML977579">
    <property type="protein sequence ID" value="KAF2002072.1"/>
    <property type="molecule type" value="Genomic_DNA"/>
</dbReference>
<accession>A0A6A5WK81</accession>
<dbReference type="Pfam" id="PF01965">
    <property type="entry name" value="DJ-1_PfpI"/>
    <property type="match status" value="1"/>
</dbReference>
<dbReference type="InterPro" id="IPR029062">
    <property type="entry name" value="Class_I_gatase-like"/>
</dbReference>
<dbReference type="SUPFAM" id="SSF52317">
    <property type="entry name" value="Class I glutamine amidotransferase-like"/>
    <property type="match status" value="1"/>
</dbReference>
<dbReference type="PANTHER" id="PTHR43130">
    <property type="entry name" value="ARAC-FAMILY TRANSCRIPTIONAL REGULATOR"/>
    <property type="match status" value="1"/>
</dbReference>
<evidence type="ECO:0000256" key="1">
    <source>
        <dbReference type="SAM" id="SignalP"/>
    </source>
</evidence>
<keyword evidence="4" id="KW-1185">Reference proteome</keyword>
<dbReference type="OrthoDB" id="543156at2759"/>
<evidence type="ECO:0000259" key="2">
    <source>
        <dbReference type="Pfam" id="PF01965"/>
    </source>
</evidence>
<feature type="signal peptide" evidence="1">
    <location>
        <begin position="1"/>
        <end position="25"/>
    </location>
</feature>
<dbReference type="GO" id="GO:0016740">
    <property type="term" value="F:transferase activity"/>
    <property type="evidence" value="ECO:0007669"/>
    <property type="project" value="UniProtKB-KW"/>
</dbReference>
<organism evidence="3 4">
    <name type="scientific">Amniculicola lignicola CBS 123094</name>
    <dbReference type="NCBI Taxonomy" id="1392246"/>
    <lineage>
        <taxon>Eukaryota</taxon>
        <taxon>Fungi</taxon>
        <taxon>Dikarya</taxon>
        <taxon>Ascomycota</taxon>
        <taxon>Pezizomycotina</taxon>
        <taxon>Dothideomycetes</taxon>
        <taxon>Pleosporomycetidae</taxon>
        <taxon>Pleosporales</taxon>
        <taxon>Amniculicolaceae</taxon>
        <taxon>Amniculicola</taxon>
    </lineage>
</organism>
<evidence type="ECO:0000313" key="3">
    <source>
        <dbReference type="EMBL" id="KAF2002072.1"/>
    </source>
</evidence>
<sequence>MFQTFSLHKSLAVVWALQNLGFSYASFEDELRAGRSLSIGYVLYPGFEPLDVYGPLEILYAMSEVYNMTLSTIASQEGPVSARAPPRIATPEFPEFSPYSFDHMIGPSTVATHTFKTAPPLDVIIVPGGRGDAAIIQTKDSSISDFLNQRLDSAQYILSVCTGSGFLGRAGLLKGKRATTNKYAWPFITDEKWGKDIKWVPSARWVEDGKIWTSSGVAAGLDMMYAFMKHLYGTEMLNMVLNTLEYVPHQDAHWDPFSVVWKVPGAETNRSLADCAAPVES</sequence>
<proteinExistence type="predicted"/>
<reference evidence="3" key="1">
    <citation type="journal article" date="2020" name="Stud. Mycol.">
        <title>101 Dothideomycetes genomes: a test case for predicting lifestyles and emergence of pathogens.</title>
        <authorList>
            <person name="Haridas S."/>
            <person name="Albert R."/>
            <person name="Binder M."/>
            <person name="Bloem J."/>
            <person name="Labutti K."/>
            <person name="Salamov A."/>
            <person name="Andreopoulos B."/>
            <person name="Baker S."/>
            <person name="Barry K."/>
            <person name="Bills G."/>
            <person name="Bluhm B."/>
            <person name="Cannon C."/>
            <person name="Castanera R."/>
            <person name="Culley D."/>
            <person name="Daum C."/>
            <person name="Ezra D."/>
            <person name="Gonzalez J."/>
            <person name="Henrissat B."/>
            <person name="Kuo A."/>
            <person name="Liang C."/>
            <person name="Lipzen A."/>
            <person name="Lutzoni F."/>
            <person name="Magnuson J."/>
            <person name="Mondo S."/>
            <person name="Nolan M."/>
            <person name="Ohm R."/>
            <person name="Pangilinan J."/>
            <person name="Park H.-J."/>
            <person name="Ramirez L."/>
            <person name="Alfaro M."/>
            <person name="Sun H."/>
            <person name="Tritt A."/>
            <person name="Yoshinaga Y."/>
            <person name="Zwiers L.-H."/>
            <person name="Turgeon B."/>
            <person name="Goodwin S."/>
            <person name="Spatafora J."/>
            <person name="Crous P."/>
            <person name="Grigoriev I."/>
        </authorList>
    </citation>
    <scope>NUCLEOTIDE SEQUENCE</scope>
    <source>
        <strain evidence="3">CBS 123094</strain>
    </source>
</reference>